<comment type="caution">
    <text evidence="7">The sequence shown here is derived from an EMBL/GenBank/DDBJ whole genome shotgun (WGS) entry which is preliminary data.</text>
</comment>
<dbReference type="EMBL" id="JARAKH010000023">
    <property type="protein sequence ID" value="KAK8392048.1"/>
    <property type="molecule type" value="Genomic_DNA"/>
</dbReference>
<sequence length="193" mass="22484">MDELLQTKSIISDKEHVRYFSSVSPPDEFGVIEIVLRFESHGIMSQHFKALKPGDRMEFQGSLWTDKTNIKLLYFSENYNDILYKEELDKYREQDSRLQVVYTLGEAPEEWEGEEGFISSQMLDKHVAKPNMEKHKIVMCGGPAMIISYLYSLRSLNYPSDFIFIYGQFGTEQVKTVYGRNVKLSTHRCDNVL</sequence>
<dbReference type="InterPro" id="IPR001433">
    <property type="entry name" value="OxRdtase_FAD/NAD-bd"/>
</dbReference>
<dbReference type="Pfam" id="PF00175">
    <property type="entry name" value="NAD_binding_1"/>
    <property type="match status" value="1"/>
</dbReference>
<keyword evidence="3" id="KW-0274">FAD</keyword>
<evidence type="ECO:0000256" key="3">
    <source>
        <dbReference type="ARBA" id="ARBA00022827"/>
    </source>
</evidence>
<organism evidence="7 8">
    <name type="scientific">Scylla paramamosain</name>
    <name type="common">Mud crab</name>
    <dbReference type="NCBI Taxonomy" id="85552"/>
    <lineage>
        <taxon>Eukaryota</taxon>
        <taxon>Metazoa</taxon>
        <taxon>Ecdysozoa</taxon>
        <taxon>Arthropoda</taxon>
        <taxon>Crustacea</taxon>
        <taxon>Multicrustacea</taxon>
        <taxon>Malacostraca</taxon>
        <taxon>Eumalacostraca</taxon>
        <taxon>Eucarida</taxon>
        <taxon>Decapoda</taxon>
        <taxon>Pleocyemata</taxon>
        <taxon>Brachyura</taxon>
        <taxon>Eubrachyura</taxon>
        <taxon>Portunoidea</taxon>
        <taxon>Portunidae</taxon>
        <taxon>Portuninae</taxon>
        <taxon>Scylla</taxon>
    </lineage>
</organism>
<dbReference type="PANTHER" id="PTHR19370:SF184">
    <property type="entry name" value="NADH-CYTOCHROME B5 REDUCTASE-LIKE"/>
    <property type="match status" value="1"/>
</dbReference>
<dbReference type="Gene3D" id="3.40.50.80">
    <property type="entry name" value="Nucleotide-binding domain of ferredoxin-NADP reductase (FNR) module"/>
    <property type="match status" value="1"/>
</dbReference>
<evidence type="ECO:0000313" key="8">
    <source>
        <dbReference type="Proteomes" id="UP001487740"/>
    </source>
</evidence>
<evidence type="ECO:0000256" key="2">
    <source>
        <dbReference type="ARBA" id="ARBA00022630"/>
    </source>
</evidence>
<evidence type="ECO:0000259" key="6">
    <source>
        <dbReference type="Pfam" id="PF00970"/>
    </source>
</evidence>
<dbReference type="SUPFAM" id="SSF63380">
    <property type="entry name" value="Riboflavin synthase domain-like"/>
    <property type="match status" value="1"/>
</dbReference>
<evidence type="ECO:0000259" key="5">
    <source>
        <dbReference type="Pfam" id="PF00175"/>
    </source>
</evidence>
<name>A0AAW0TXY1_SCYPA</name>
<dbReference type="InterPro" id="IPR008333">
    <property type="entry name" value="Cbr1-like_FAD-bd_dom"/>
</dbReference>
<keyword evidence="4" id="KW-0560">Oxidoreductase</keyword>
<dbReference type="Gene3D" id="2.40.30.10">
    <property type="entry name" value="Translation factors"/>
    <property type="match status" value="1"/>
</dbReference>
<dbReference type="Proteomes" id="UP001487740">
    <property type="component" value="Unassembled WGS sequence"/>
</dbReference>
<dbReference type="InterPro" id="IPR039261">
    <property type="entry name" value="FNR_nucleotide-bd"/>
</dbReference>
<evidence type="ECO:0000256" key="4">
    <source>
        <dbReference type="ARBA" id="ARBA00023002"/>
    </source>
</evidence>
<evidence type="ECO:0008006" key="9">
    <source>
        <dbReference type="Google" id="ProtNLM"/>
    </source>
</evidence>
<reference evidence="7 8" key="1">
    <citation type="submission" date="2023-03" db="EMBL/GenBank/DDBJ databases">
        <title>High-quality genome of Scylla paramamosain provides insights in environmental adaptation.</title>
        <authorList>
            <person name="Zhang L."/>
        </authorList>
    </citation>
    <scope>NUCLEOTIDE SEQUENCE [LARGE SCALE GENOMIC DNA]</scope>
    <source>
        <strain evidence="7">LZ_2023a</strain>
        <tissue evidence="7">Muscle</tissue>
    </source>
</reference>
<dbReference type="PANTHER" id="PTHR19370">
    <property type="entry name" value="NADH-CYTOCHROME B5 REDUCTASE"/>
    <property type="match status" value="1"/>
</dbReference>
<protein>
    <recommendedName>
        <fullName evidence="9">Cytochrome-b5 reductase</fullName>
    </recommendedName>
</protein>
<feature type="domain" description="Flavoprotein pyridine nucleotide cytochrome reductase-like FAD-binding" evidence="6">
    <location>
        <begin position="11"/>
        <end position="63"/>
    </location>
</feature>
<keyword evidence="2" id="KW-0285">Flavoprotein</keyword>
<gene>
    <name evidence="7" type="ORF">O3P69_017575</name>
</gene>
<accession>A0AAW0TXY1</accession>
<dbReference type="SUPFAM" id="SSF52343">
    <property type="entry name" value="Ferredoxin reductase-like, C-terminal NADP-linked domain"/>
    <property type="match status" value="1"/>
</dbReference>
<dbReference type="AlphaFoldDB" id="A0AAW0TXY1"/>
<dbReference type="Pfam" id="PF00970">
    <property type="entry name" value="FAD_binding_6"/>
    <property type="match status" value="1"/>
</dbReference>
<dbReference type="InterPro" id="IPR017938">
    <property type="entry name" value="Riboflavin_synthase-like_b-brl"/>
</dbReference>
<comment type="cofactor">
    <cofactor evidence="1">
        <name>FAD</name>
        <dbReference type="ChEBI" id="CHEBI:57692"/>
    </cofactor>
</comment>
<proteinExistence type="predicted"/>
<dbReference type="GO" id="GO:0016491">
    <property type="term" value="F:oxidoreductase activity"/>
    <property type="evidence" value="ECO:0007669"/>
    <property type="project" value="UniProtKB-KW"/>
</dbReference>
<evidence type="ECO:0000256" key="1">
    <source>
        <dbReference type="ARBA" id="ARBA00001974"/>
    </source>
</evidence>
<feature type="domain" description="Oxidoreductase FAD/NAD(P)-binding" evidence="5">
    <location>
        <begin position="65"/>
        <end position="146"/>
    </location>
</feature>
<dbReference type="InterPro" id="IPR001834">
    <property type="entry name" value="CBR-like"/>
</dbReference>
<evidence type="ECO:0000313" key="7">
    <source>
        <dbReference type="EMBL" id="KAK8392048.1"/>
    </source>
</evidence>
<keyword evidence="8" id="KW-1185">Reference proteome</keyword>